<reference evidence="2" key="2">
    <citation type="submission" date="2024-07" db="EMBL/GenBank/DDBJ databases">
        <title>Streptomyces haneummycinica sp. nov., a new antibiotic-producing actinobacterium isolated from marine sediment.</title>
        <authorList>
            <person name="Uemura M."/>
            <person name="Hamada M."/>
            <person name="Hirano S."/>
            <person name="Kobayashi K."/>
            <person name="Ohshiro T."/>
            <person name="Kobayashi T."/>
            <person name="Terahara T."/>
        </authorList>
    </citation>
    <scope>NUCLEOTIDE SEQUENCE</scope>
    <source>
        <strain evidence="2">KM77-8</strain>
    </source>
</reference>
<evidence type="ECO:0000313" key="2">
    <source>
        <dbReference type="EMBL" id="BFO19141.1"/>
    </source>
</evidence>
<dbReference type="InterPro" id="IPR004675">
    <property type="entry name" value="AhpD_core"/>
</dbReference>
<dbReference type="NCBIfam" id="TIGR00778">
    <property type="entry name" value="ahpD_dom"/>
    <property type="match status" value="1"/>
</dbReference>
<feature type="domain" description="Carboxymuconolactone decarboxylase-like" evidence="1">
    <location>
        <begin position="18"/>
        <end position="96"/>
    </location>
</feature>
<dbReference type="PANTHER" id="PTHR34846:SF7">
    <property type="entry name" value="BLL7811 PROTEIN"/>
    <property type="match status" value="1"/>
</dbReference>
<dbReference type="AlphaFoldDB" id="A0AAT9HNU6"/>
<dbReference type="Pfam" id="PF02627">
    <property type="entry name" value="CMD"/>
    <property type="match status" value="1"/>
</dbReference>
<accession>A0AAT9HNU6</accession>
<dbReference type="InterPro" id="IPR003779">
    <property type="entry name" value="CMD-like"/>
</dbReference>
<dbReference type="EMBL" id="AP035768">
    <property type="protein sequence ID" value="BFO19141.1"/>
    <property type="molecule type" value="Genomic_DNA"/>
</dbReference>
<dbReference type="GO" id="GO:0051920">
    <property type="term" value="F:peroxiredoxin activity"/>
    <property type="evidence" value="ECO:0007669"/>
    <property type="project" value="InterPro"/>
</dbReference>
<gene>
    <name evidence="2" type="ORF">SHKM778_55290</name>
</gene>
<dbReference type="PANTHER" id="PTHR34846">
    <property type="entry name" value="4-CARBOXYMUCONOLACTONE DECARBOXYLASE FAMILY PROTEIN (AFU_ORTHOLOGUE AFUA_6G11590)"/>
    <property type="match status" value="1"/>
</dbReference>
<dbReference type="Gene3D" id="1.20.1290.10">
    <property type="entry name" value="AhpD-like"/>
    <property type="match status" value="1"/>
</dbReference>
<dbReference type="InterPro" id="IPR029032">
    <property type="entry name" value="AhpD-like"/>
</dbReference>
<name>A0AAT9HNU6_9ACTN</name>
<protein>
    <submittedName>
        <fullName evidence="2">Carboxymuconolactone decarboxylase family protein</fullName>
    </submittedName>
</protein>
<organism evidence="2">
    <name type="scientific">Streptomyces haneummycinicus</name>
    <dbReference type="NCBI Taxonomy" id="3074435"/>
    <lineage>
        <taxon>Bacteria</taxon>
        <taxon>Bacillati</taxon>
        <taxon>Actinomycetota</taxon>
        <taxon>Actinomycetes</taxon>
        <taxon>Kitasatosporales</taxon>
        <taxon>Streptomycetaceae</taxon>
        <taxon>Streptomyces</taxon>
    </lineage>
</organism>
<sequence>MDIRFDLFENELATRFAKRFAGAALVIQDSPLPKATQELVSLRASQINGCGHCVDMHVKEAAAAGESAVRLHLVAAWRESTVFTEAEQAALALAEEGTRLADTSHGVSDETWALVRKHYDDDQTAALVTLVALINAANRLAVITRRKGGSYEAGMFATALKS</sequence>
<evidence type="ECO:0000259" key="1">
    <source>
        <dbReference type="Pfam" id="PF02627"/>
    </source>
</evidence>
<proteinExistence type="predicted"/>
<reference evidence="2" key="1">
    <citation type="submission" date="2024-06" db="EMBL/GenBank/DDBJ databases">
        <authorList>
            <consortium name="consrtm"/>
            <person name="Uemura M."/>
            <person name="Terahara T."/>
        </authorList>
    </citation>
    <scope>NUCLEOTIDE SEQUENCE</scope>
    <source>
        <strain evidence="2">KM77-8</strain>
    </source>
</reference>
<dbReference type="SUPFAM" id="SSF69118">
    <property type="entry name" value="AhpD-like"/>
    <property type="match status" value="1"/>
</dbReference>